<dbReference type="PANTHER" id="PTHR21490:SF0">
    <property type="entry name" value="ENKURIN"/>
    <property type="match status" value="1"/>
</dbReference>
<organism evidence="2 3">
    <name type="scientific">Priapulus caudatus</name>
    <name type="common">Priapulid worm</name>
    <dbReference type="NCBI Taxonomy" id="37621"/>
    <lineage>
        <taxon>Eukaryota</taxon>
        <taxon>Metazoa</taxon>
        <taxon>Ecdysozoa</taxon>
        <taxon>Scalidophora</taxon>
        <taxon>Priapulida</taxon>
        <taxon>Priapulimorpha</taxon>
        <taxon>Priapulimorphida</taxon>
        <taxon>Priapulidae</taxon>
        <taxon>Priapulus</taxon>
    </lineage>
</organism>
<evidence type="ECO:0000256" key="1">
    <source>
        <dbReference type="SAM" id="MobiDB-lite"/>
    </source>
</evidence>
<evidence type="ECO:0000313" key="3">
    <source>
        <dbReference type="RefSeq" id="XP_014680832.1"/>
    </source>
</evidence>
<proteinExistence type="predicted"/>
<protein>
    <submittedName>
        <fullName evidence="3">Enkurin-like</fullName>
    </submittedName>
</protein>
<dbReference type="Proteomes" id="UP000695022">
    <property type="component" value="Unplaced"/>
</dbReference>
<name>A0ABM1F8R1_PRICU</name>
<keyword evidence="2" id="KW-1185">Reference proteome</keyword>
<dbReference type="InterPro" id="IPR052102">
    <property type="entry name" value="Enkurin_domain-protein"/>
</dbReference>
<reference evidence="3" key="1">
    <citation type="submission" date="2025-08" db="UniProtKB">
        <authorList>
            <consortium name="RefSeq"/>
        </authorList>
    </citation>
    <scope>IDENTIFICATION</scope>
</reference>
<feature type="region of interest" description="Disordered" evidence="1">
    <location>
        <begin position="32"/>
        <end position="53"/>
    </location>
</feature>
<gene>
    <name evidence="3" type="primary">LOC106820775</name>
</gene>
<dbReference type="PANTHER" id="PTHR21490">
    <property type="entry name" value="ENKURIN-RELATED"/>
    <property type="match status" value="1"/>
</dbReference>
<feature type="compositionally biased region" description="Basic and acidic residues" evidence="1">
    <location>
        <begin position="37"/>
        <end position="48"/>
    </location>
</feature>
<accession>A0ABM1F8R1</accession>
<evidence type="ECO:0000313" key="2">
    <source>
        <dbReference type="Proteomes" id="UP000695022"/>
    </source>
</evidence>
<dbReference type="GeneID" id="106820775"/>
<sequence>MIAGRKITDESIYGLIYEPEVVPQKPARYKSMYSSNVKEEKKQHKSEHATMGQAKVPLLSPEKFLAKHSKEFKLPAKKQFNYPDQDTCRPLVPMIDDKPVMGLKSNKNFITTNAVENITSIPKKAVPKVVDTRGGDTHPLDASGLAPKYVKKKL</sequence>
<dbReference type="RefSeq" id="XP_014680832.1">
    <property type="nucleotide sequence ID" value="XM_014825346.1"/>
</dbReference>